<dbReference type="InterPro" id="IPR001296">
    <property type="entry name" value="Glyco_trans_1"/>
</dbReference>
<dbReference type="STRING" id="937334.SAMN05444406_13313"/>
<accession>A0A1I5XZY3</accession>
<dbReference type="PANTHER" id="PTHR12526">
    <property type="entry name" value="GLYCOSYLTRANSFERASE"/>
    <property type="match status" value="1"/>
</dbReference>
<evidence type="ECO:0000313" key="4">
    <source>
        <dbReference type="Proteomes" id="UP000198577"/>
    </source>
</evidence>
<dbReference type="Pfam" id="PF13439">
    <property type="entry name" value="Glyco_transf_4"/>
    <property type="match status" value="1"/>
</dbReference>
<dbReference type="PANTHER" id="PTHR12526:SF572">
    <property type="entry name" value="BLL5144 PROTEIN"/>
    <property type="match status" value="1"/>
</dbReference>
<dbReference type="GO" id="GO:0016757">
    <property type="term" value="F:glycosyltransferase activity"/>
    <property type="evidence" value="ECO:0007669"/>
    <property type="project" value="InterPro"/>
</dbReference>
<organism evidence="3 4">
    <name type="scientific">Caldicoprobacter faecalis</name>
    <dbReference type="NCBI Taxonomy" id="937334"/>
    <lineage>
        <taxon>Bacteria</taxon>
        <taxon>Bacillati</taxon>
        <taxon>Bacillota</taxon>
        <taxon>Clostridia</taxon>
        <taxon>Caldicoprobacterales</taxon>
        <taxon>Caldicoprobacteraceae</taxon>
        <taxon>Caldicoprobacter</taxon>
    </lineage>
</organism>
<dbReference type="SUPFAM" id="SSF53756">
    <property type="entry name" value="UDP-Glycosyltransferase/glycogen phosphorylase"/>
    <property type="match status" value="1"/>
</dbReference>
<feature type="domain" description="Glycosyl transferase family 1" evidence="1">
    <location>
        <begin position="180"/>
        <end position="356"/>
    </location>
</feature>
<dbReference type="Gene3D" id="3.40.50.2000">
    <property type="entry name" value="Glycogen Phosphorylase B"/>
    <property type="match status" value="2"/>
</dbReference>
<gene>
    <name evidence="3" type="ORF">SAMN05444406_13313</name>
</gene>
<dbReference type="Proteomes" id="UP000198577">
    <property type="component" value="Unassembled WGS sequence"/>
</dbReference>
<dbReference type="CDD" id="cd03822">
    <property type="entry name" value="GT4_mannosyltransferase-like"/>
    <property type="match status" value="1"/>
</dbReference>
<keyword evidence="4" id="KW-1185">Reference proteome</keyword>
<evidence type="ECO:0000259" key="2">
    <source>
        <dbReference type="Pfam" id="PF13439"/>
    </source>
</evidence>
<dbReference type="AlphaFoldDB" id="A0A1I5XZY3"/>
<evidence type="ECO:0000313" key="3">
    <source>
        <dbReference type="EMBL" id="SFQ37499.1"/>
    </source>
</evidence>
<dbReference type="EMBL" id="FOXR01000033">
    <property type="protein sequence ID" value="SFQ37499.1"/>
    <property type="molecule type" value="Genomic_DNA"/>
</dbReference>
<keyword evidence="3" id="KW-0808">Transferase</keyword>
<reference evidence="3 4" key="1">
    <citation type="submission" date="2016-10" db="EMBL/GenBank/DDBJ databases">
        <authorList>
            <person name="de Groot N.N."/>
        </authorList>
    </citation>
    <scope>NUCLEOTIDE SEQUENCE [LARGE SCALE GENOMIC DNA]</scope>
    <source>
        <strain evidence="3 4">DSM 20678</strain>
    </source>
</reference>
<dbReference type="Pfam" id="PF00534">
    <property type="entry name" value="Glycos_transf_1"/>
    <property type="match status" value="1"/>
</dbReference>
<sequence>MVVLNRARNVVFLSTYPPRECGLATFTQDLVNELDEIKLINKPRVIAISNGDYRYDERIIMEIWQYDRDSYVKAAKELNETDTELVVIEHEYGIFGGDWGDYILDFIDNLHIPFITTLHTVLLEPSDKQKEIIKVLGEKSCRVVTMANNTVKILTSVYGIDPSKIEVIHHGVPYKVVEPREKLKERYGFKGRQIISTFGLISPGKGLEYGIEAIAEVAKKHREVLYLILGQTHPCVKKEYGESYREKLEELVERLGVEENVRFVNKYLTKDEIIQYLQLSDIYMTPYLGRDQAVSGTLAYAVGYGKVIVSTPYPYAKEMLADGRGMLAEFADSKSLARCINYILEHPEVKSEMEKRTMALGRTMMWKNVANQYARLFIKTIEETQLKGDTLVG</sequence>
<proteinExistence type="predicted"/>
<evidence type="ECO:0000259" key="1">
    <source>
        <dbReference type="Pfam" id="PF00534"/>
    </source>
</evidence>
<name>A0A1I5XZY3_9FIRM</name>
<dbReference type="InterPro" id="IPR028098">
    <property type="entry name" value="Glyco_trans_4-like_N"/>
</dbReference>
<feature type="domain" description="Glycosyltransferase subfamily 4-like N-terminal" evidence="2">
    <location>
        <begin position="106"/>
        <end position="172"/>
    </location>
</feature>
<protein>
    <submittedName>
        <fullName evidence="3">Glycosyltransferase involved in cell wall bisynthesis</fullName>
    </submittedName>
</protein>